<feature type="domain" description="Penicillin-binding protein transpeptidase" evidence="18">
    <location>
        <begin position="442"/>
        <end position="697"/>
    </location>
</feature>
<keyword evidence="5" id="KW-1003">Cell membrane</keyword>
<proteinExistence type="inferred from homology"/>
<name>A0A504JHR6_9FLAO</name>
<dbReference type="InterPro" id="IPR036950">
    <property type="entry name" value="PBP_transglycosylase"/>
</dbReference>
<keyword evidence="9" id="KW-0808">Transferase</keyword>
<dbReference type="EMBL" id="VFWZ01000002">
    <property type="protein sequence ID" value="TPN87955.1"/>
    <property type="molecule type" value="Genomic_DNA"/>
</dbReference>
<keyword evidence="6" id="KW-0121">Carboxypeptidase</keyword>
<dbReference type="GO" id="GO:0071555">
    <property type="term" value="P:cell wall organization"/>
    <property type="evidence" value="ECO:0007669"/>
    <property type="project" value="UniProtKB-KW"/>
</dbReference>
<gene>
    <name evidence="20" type="ORF">FHK87_10305</name>
</gene>
<dbReference type="RefSeq" id="WP_140592594.1">
    <property type="nucleotide sequence ID" value="NZ_VFWZ01000002.1"/>
</dbReference>
<comment type="catalytic activity">
    <reaction evidence="16">
        <text>Preferential cleavage: (Ac)2-L-Lys-D-Ala-|-D-Ala. Also transpeptidation of peptidyl-alanyl moieties that are N-acyl substituents of D-alanine.</text>
        <dbReference type="EC" id="3.4.16.4"/>
    </reaction>
</comment>
<evidence type="ECO:0000259" key="19">
    <source>
        <dbReference type="Pfam" id="PF00912"/>
    </source>
</evidence>
<dbReference type="GO" id="GO:0006508">
    <property type="term" value="P:proteolysis"/>
    <property type="evidence" value="ECO:0007669"/>
    <property type="project" value="UniProtKB-KW"/>
</dbReference>
<evidence type="ECO:0000256" key="16">
    <source>
        <dbReference type="ARBA" id="ARBA00034000"/>
    </source>
</evidence>
<dbReference type="PANTHER" id="PTHR32282:SF11">
    <property type="entry name" value="PENICILLIN-BINDING PROTEIN 1B"/>
    <property type="match status" value="1"/>
</dbReference>
<evidence type="ECO:0000256" key="2">
    <source>
        <dbReference type="ARBA" id="ARBA00004752"/>
    </source>
</evidence>
<comment type="pathway">
    <text evidence="2">Cell wall biogenesis; peptidoglycan biosynthesis.</text>
</comment>
<comment type="similarity">
    <text evidence="4">In the N-terminal section; belongs to the glycosyltransferase 51 family.</text>
</comment>
<evidence type="ECO:0000313" key="21">
    <source>
        <dbReference type="Proteomes" id="UP000315540"/>
    </source>
</evidence>
<evidence type="ECO:0000256" key="3">
    <source>
        <dbReference type="ARBA" id="ARBA00007090"/>
    </source>
</evidence>
<evidence type="ECO:0000256" key="15">
    <source>
        <dbReference type="ARBA" id="ARBA00023316"/>
    </source>
</evidence>
<evidence type="ECO:0000256" key="12">
    <source>
        <dbReference type="ARBA" id="ARBA00022984"/>
    </source>
</evidence>
<keyword evidence="12" id="KW-0573">Peptidoglycan synthesis</keyword>
<dbReference type="Proteomes" id="UP000315540">
    <property type="component" value="Unassembled WGS sequence"/>
</dbReference>
<dbReference type="Pfam" id="PF00905">
    <property type="entry name" value="Transpeptidase"/>
    <property type="match status" value="1"/>
</dbReference>
<evidence type="ECO:0000313" key="20">
    <source>
        <dbReference type="EMBL" id="TPN87955.1"/>
    </source>
</evidence>
<keyword evidence="13" id="KW-0472">Membrane</keyword>
<dbReference type="InterPro" id="IPR012338">
    <property type="entry name" value="Beta-lactam/transpept-like"/>
</dbReference>
<evidence type="ECO:0000256" key="1">
    <source>
        <dbReference type="ARBA" id="ARBA00004236"/>
    </source>
</evidence>
<comment type="similarity">
    <text evidence="3">In the C-terminal section; belongs to the transpeptidase family.</text>
</comment>
<dbReference type="GO" id="GO:0030288">
    <property type="term" value="C:outer membrane-bounded periplasmic space"/>
    <property type="evidence" value="ECO:0007669"/>
    <property type="project" value="TreeGrafter"/>
</dbReference>
<reference evidence="20 21" key="1">
    <citation type="submission" date="2019-06" db="EMBL/GenBank/DDBJ databases">
        <authorList>
            <person name="Meng X."/>
        </authorList>
    </citation>
    <scope>NUCLEOTIDE SEQUENCE [LARGE SCALE GENOMIC DNA]</scope>
    <source>
        <strain evidence="20 21">M625</strain>
    </source>
</reference>
<dbReference type="Gene3D" id="3.40.710.10">
    <property type="entry name" value="DD-peptidase/beta-lactamase superfamily"/>
    <property type="match status" value="1"/>
</dbReference>
<dbReference type="GO" id="GO:0008658">
    <property type="term" value="F:penicillin binding"/>
    <property type="evidence" value="ECO:0007669"/>
    <property type="project" value="InterPro"/>
</dbReference>
<dbReference type="SUPFAM" id="SSF56601">
    <property type="entry name" value="beta-lactamase/transpeptidase-like"/>
    <property type="match status" value="1"/>
</dbReference>
<evidence type="ECO:0000256" key="13">
    <source>
        <dbReference type="ARBA" id="ARBA00023136"/>
    </source>
</evidence>
<evidence type="ECO:0000259" key="18">
    <source>
        <dbReference type="Pfam" id="PF00905"/>
    </source>
</evidence>
<dbReference type="GO" id="GO:0009252">
    <property type="term" value="P:peptidoglycan biosynthetic process"/>
    <property type="evidence" value="ECO:0007669"/>
    <property type="project" value="UniProtKB-KW"/>
</dbReference>
<evidence type="ECO:0000256" key="4">
    <source>
        <dbReference type="ARBA" id="ARBA00007739"/>
    </source>
</evidence>
<protein>
    <submittedName>
        <fullName evidence="20">Penicillin-binding protein</fullName>
    </submittedName>
</protein>
<dbReference type="SUPFAM" id="SSF53955">
    <property type="entry name" value="Lysozyme-like"/>
    <property type="match status" value="1"/>
</dbReference>
<evidence type="ECO:0000256" key="9">
    <source>
        <dbReference type="ARBA" id="ARBA00022679"/>
    </source>
</evidence>
<dbReference type="GO" id="GO:0005886">
    <property type="term" value="C:plasma membrane"/>
    <property type="evidence" value="ECO:0007669"/>
    <property type="project" value="UniProtKB-SubCell"/>
</dbReference>
<dbReference type="PANTHER" id="PTHR32282">
    <property type="entry name" value="BINDING PROTEIN TRANSPEPTIDASE, PUTATIVE-RELATED"/>
    <property type="match status" value="1"/>
</dbReference>
<evidence type="ECO:0000256" key="17">
    <source>
        <dbReference type="ARBA" id="ARBA00049902"/>
    </source>
</evidence>
<dbReference type="InterPro" id="IPR001264">
    <property type="entry name" value="Glyco_trans_51"/>
</dbReference>
<keyword evidence="8" id="KW-0328">Glycosyltransferase</keyword>
<dbReference type="InterPro" id="IPR023346">
    <property type="entry name" value="Lysozyme-like_dom_sf"/>
</dbReference>
<keyword evidence="7" id="KW-0645">Protease</keyword>
<evidence type="ECO:0000256" key="10">
    <source>
        <dbReference type="ARBA" id="ARBA00022801"/>
    </source>
</evidence>
<evidence type="ECO:0000256" key="8">
    <source>
        <dbReference type="ARBA" id="ARBA00022676"/>
    </source>
</evidence>
<keyword evidence="21" id="KW-1185">Reference proteome</keyword>
<dbReference type="InterPro" id="IPR050396">
    <property type="entry name" value="Glycosyltr_51/Transpeptidase"/>
</dbReference>
<dbReference type="GO" id="GO:0009002">
    <property type="term" value="F:serine-type D-Ala-D-Ala carboxypeptidase activity"/>
    <property type="evidence" value="ECO:0007669"/>
    <property type="project" value="UniProtKB-EC"/>
</dbReference>
<evidence type="ECO:0000256" key="7">
    <source>
        <dbReference type="ARBA" id="ARBA00022670"/>
    </source>
</evidence>
<evidence type="ECO:0000256" key="14">
    <source>
        <dbReference type="ARBA" id="ARBA00023268"/>
    </source>
</evidence>
<keyword evidence="14" id="KW-0511">Multifunctional enzyme</keyword>
<evidence type="ECO:0000256" key="6">
    <source>
        <dbReference type="ARBA" id="ARBA00022645"/>
    </source>
</evidence>
<keyword evidence="10" id="KW-0378">Hydrolase</keyword>
<dbReference type="Pfam" id="PF00912">
    <property type="entry name" value="Transgly"/>
    <property type="match status" value="1"/>
</dbReference>
<dbReference type="GO" id="GO:0008360">
    <property type="term" value="P:regulation of cell shape"/>
    <property type="evidence" value="ECO:0007669"/>
    <property type="project" value="UniProtKB-KW"/>
</dbReference>
<dbReference type="AlphaFoldDB" id="A0A504JHR6"/>
<feature type="domain" description="Glycosyl transferase family 51" evidence="19">
    <location>
        <begin position="79"/>
        <end position="252"/>
    </location>
</feature>
<comment type="catalytic activity">
    <reaction evidence="17">
        <text>[GlcNAc-(1-&gt;4)-Mur2Ac(oyl-L-Ala-gamma-D-Glu-L-Lys-D-Ala-D-Ala)](n)-di-trans,octa-cis-undecaprenyl diphosphate + beta-D-GlcNAc-(1-&gt;4)-Mur2Ac(oyl-L-Ala-gamma-D-Glu-L-Lys-D-Ala-D-Ala)-di-trans,octa-cis-undecaprenyl diphosphate = [GlcNAc-(1-&gt;4)-Mur2Ac(oyl-L-Ala-gamma-D-Glu-L-Lys-D-Ala-D-Ala)](n+1)-di-trans,octa-cis-undecaprenyl diphosphate + di-trans,octa-cis-undecaprenyl diphosphate + H(+)</text>
        <dbReference type="Rhea" id="RHEA:23708"/>
        <dbReference type="Rhea" id="RHEA-COMP:9602"/>
        <dbReference type="Rhea" id="RHEA-COMP:9603"/>
        <dbReference type="ChEBI" id="CHEBI:15378"/>
        <dbReference type="ChEBI" id="CHEBI:58405"/>
        <dbReference type="ChEBI" id="CHEBI:60033"/>
        <dbReference type="ChEBI" id="CHEBI:78435"/>
        <dbReference type="EC" id="2.4.99.28"/>
    </reaction>
</comment>
<dbReference type="Gene3D" id="1.10.3810.10">
    <property type="entry name" value="Biosynthetic peptidoglycan transglycosylase-like"/>
    <property type="match status" value="1"/>
</dbReference>
<dbReference type="GO" id="GO:0008955">
    <property type="term" value="F:peptidoglycan glycosyltransferase activity"/>
    <property type="evidence" value="ECO:0007669"/>
    <property type="project" value="UniProtKB-EC"/>
</dbReference>
<evidence type="ECO:0000256" key="11">
    <source>
        <dbReference type="ARBA" id="ARBA00022960"/>
    </source>
</evidence>
<keyword evidence="15" id="KW-0961">Cell wall biogenesis/degradation</keyword>
<organism evidence="20 21">
    <name type="scientific">Aquimarina algicola</name>
    <dbReference type="NCBI Taxonomy" id="2589995"/>
    <lineage>
        <taxon>Bacteria</taxon>
        <taxon>Pseudomonadati</taxon>
        <taxon>Bacteroidota</taxon>
        <taxon>Flavobacteriia</taxon>
        <taxon>Flavobacteriales</taxon>
        <taxon>Flavobacteriaceae</taxon>
        <taxon>Aquimarina</taxon>
    </lineage>
</organism>
<comment type="subcellular location">
    <subcellularLocation>
        <location evidence="1">Cell membrane</location>
    </subcellularLocation>
</comment>
<evidence type="ECO:0000256" key="5">
    <source>
        <dbReference type="ARBA" id="ARBA00022475"/>
    </source>
</evidence>
<keyword evidence="11" id="KW-0133">Cell shape</keyword>
<comment type="caution">
    <text evidence="20">The sequence shown here is derived from an EMBL/GenBank/DDBJ whole genome shotgun (WGS) entry which is preliminary data.</text>
</comment>
<dbReference type="InterPro" id="IPR001460">
    <property type="entry name" value="PCN-bd_Tpept"/>
</dbReference>
<sequence>MAAKAKPKSTRKKAKSSGSGNNTIKFIKAFWILFASGIFFAVLLFLLASWGAFGEMPKFEELENPQNDLATQIISSDGVQIGTFFKENRTPVNYEDLPQHLVDALVATEDARFYEHSGIDARGTLRAFIFLGSKGGASTISQQLAKQLFTGGSKNKFERYLQKIQEWVIATRLERQYTKKEIITMYLNKYDFLNQAIGISSASRIYFGKYPKDLGVEEAAVLVGMLKNSSLYNPLRRPEIVKKRRDVVLNQMTKYGYLGEKERDRLKELPLKLDYSPEGHSDGTATYFREYVRSWMAKWVKENPKGLDEDGDKEYYDIYRDGLQINVTIDSRMQKYAEEATKQHMANLQKEFDKQEKKNKNTPFRNINKSEIERIINRSIKTSARRKKMLSEGKSEKEILESFDVKTEMRIFSWKGEIDTIMTPRDSIYYYKKFLRSGLMSMEPQTGHVKAWVGGVNYKHFQYDHVYQGARQVGSTFKPFVYATAIDQLKLSPCDTLPRSQVTISAGSNGVVDKDWTPKNSDGEYSGYLNLKNALAKSVNTVTARLMDRIGPEPIVRLVKKMGVESEIPEVASIALGSVDLKLSEMVGAYSTFANQGIYTKPVMITSIEDKNGTVLYQFVPETRDVISKEAAFVTINLMEGVTHSGSGVRLRTGPSSRYDYKNVVTGHPYRFKNPIAGKTGTTQNQSDGWFMGFVPNLCTGVWVGGDDRATHFRTVTFGQGATMALPIWALYMKKCYADKSLNVSQDAFKKPEDLSIEVDCKAFKNSGQNSDDGIDEFSF</sequence>
<accession>A0A504JHR6</accession>
<dbReference type="OrthoDB" id="9766909at2"/>